<dbReference type="EMBL" id="CDMZ01005031">
    <property type="protein sequence ID" value="CEM51720.1"/>
    <property type="molecule type" value="Genomic_DNA"/>
</dbReference>
<dbReference type="InterPro" id="IPR036397">
    <property type="entry name" value="RNaseH_sf"/>
</dbReference>
<dbReference type="PhylomeDB" id="A0A0G4I4A8"/>
<name>A0A0G4I4A8_9ALVE</name>
<evidence type="ECO:0000313" key="2">
    <source>
        <dbReference type="EMBL" id="CEM51720.1"/>
    </source>
</evidence>
<feature type="compositionally biased region" description="Basic and acidic residues" evidence="1">
    <location>
        <begin position="292"/>
        <end position="302"/>
    </location>
</feature>
<dbReference type="Gene3D" id="3.30.420.10">
    <property type="entry name" value="Ribonuclease H-like superfamily/Ribonuclease H"/>
    <property type="match status" value="1"/>
</dbReference>
<sequence>MNRTIEEALRCLVETQHHRWAEFIPFLEFVYNTSVHVGTGRSPFQLKHGKKPLTLPALSLSPSVQPSPEASDFLKEHREAIEAIRASLKTAQSSQIRNANRRRRSTDDIKVGDCVLIHRSYWVTAAKPDVPLYSCKLDSLWFGPFEVTQFDQSRDNFEVTVALPAGSRKDPHVYTSLCKLYCHEGRGRPAVQLPSWANEEYKVEKVLGIRGRGRGLGRGTQYHVHDTGTQWRERKTLRGLLVIPTGFFLRLLPFPLDVHPLSIESLCSLAKGVDRSLSFCFRAFVLNALSKRTEEATTRERSSSLPPPSFSPTPDRRGGKQTELPPPLLSIAMPRQSNGTSAGGSGVHV</sequence>
<dbReference type="GO" id="GO:0003676">
    <property type="term" value="F:nucleic acid binding"/>
    <property type="evidence" value="ECO:0007669"/>
    <property type="project" value="InterPro"/>
</dbReference>
<accession>A0A0G4I4A8</accession>
<dbReference type="PANTHER" id="PTHR37984">
    <property type="entry name" value="PROTEIN CBG26694"/>
    <property type="match status" value="1"/>
</dbReference>
<evidence type="ECO:0008006" key="3">
    <source>
        <dbReference type="Google" id="ProtNLM"/>
    </source>
</evidence>
<proteinExistence type="predicted"/>
<protein>
    <recommendedName>
        <fullName evidence="3">Integrase catalytic domain-containing protein</fullName>
    </recommendedName>
</protein>
<dbReference type="InterPro" id="IPR012337">
    <property type="entry name" value="RNaseH-like_sf"/>
</dbReference>
<reference evidence="2" key="1">
    <citation type="submission" date="2014-11" db="EMBL/GenBank/DDBJ databases">
        <authorList>
            <person name="Otto D Thomas"/>
            <person name="Naeem Raeece"/>
        </authorList>
    </citation>
    <scope>NUCLEOTIDE SEQUENCE</scope>
</reference>
<dbReference type="InterPro" id="IPR050951">
    <property type="entry name" value="Retrovirus_Pol_polyprotein"/>
</dbReference>
<gene>
    <name evidence="2" type="ORF">Cvel_10801</name>
</gene>
<dbReference type="VEuPathDB" id="CryptoDB:Cvel_10801"/>
<organism evidence="2">
    <name type="scientific">Chromera velia CCMP2878</name>
    <dbReference type="NCBI Taxonomy" id="1169474"/>
    <lineage>
        <taxon>Eukaryota</taxon>
        <taxon>Sar</taxon>
        <taxon>Alveolata</taxon>
        <taxon>Colpodellida</taxon>
        <taxon>Chromeraceae</taxon>
        <taxon>Chromera</taxon>
    </lineage>
</organism>
<dbReference type="PANTHER" id="PTHR37984:SF5">
    <property type="entry name" value="PROTEIN NYNRIN-LIKE"/>
    <property type="match status" value="1"/>
</dbReference>
<dbReference type="SUPFAM" id="SSF53098">
    <property type="entry name" value="Ribonuclease H-like"/>
    <property type="match status" value="1"/>
</dbReference>
<feature type="region of interest" description="Disordered" evidence="1">
    <location>
        <begin position="292"/>
        <end position="349"/>
    </location>
</feature>
<evidence type="ECO:0000256" key="1">
    <source>
        <dbReference type="SAM" id="MobiDB-lite"/>
    </source>
</evidence>
<dbReference type="AlphaFoldDB" id="A0A0G4I4A8"/>